<gene>
    <name evidence="3" type="ORF">Prum_098450</name>
</gene>
<feature type="compositionally biased region" description="Basic residues" evidence="1">
    <location>
        <begin position="181"/>
        <end position="190"/>
    </location>
</feature>
<keyword evidence="4" id="KW-1185">Reference proteome</keyword>
<dbReference type="PROSITE" id="PS51257">
    <property type="entry name" value="PROKAR_LIPOPROTEIN"/>
    <property type="match status" value="1"/>
</dbReference>
<feature type="chain" id="PRO_5038708865" description="Extracellular solute-binding protein" evidence="2">
    <location>
        <begin position="26"/>
        <end position="203"/>
    </location>
</feature>
<feature type="region of interest" description="Disordered" evidence="1">
    <location>
        <begin position="160"/>
        <end position="203"/>
    </location>
</feature>
<proteinExistence type="predicted"/>
<reference evidence="3 4" key="2">
    <citation type="submission" date="2020-03" db="EMBL/GenBank/DDBJ databases">
        <authorList>
            <person name="Ichikawa N."/>
            <person name="Kimura A."/>
            <person name="Kitahashi Y."/>
            <person name="Uohara A."/>
        </authorList>
    </citation>
    <scope>NUCLEOTIDE SEQUENCE [LARGE SCALE GENOMIC DNA]</scope>
    <source>
        <strain evidence="3 4">NBRC 108638</strain>
    </source>
</reference>
<keyword evidence="2" id="KW-0732">Signal</keyword>
<dbReference type="Pfam" id="PF01547">
    <property type="entry name" value="SBP_bac_1"/>
    <property type="match status" value="1"/>
</dbReference>
<comment type="caution">
    <text evidence="3">The sequence shown here is derived from an EMBL/GenBank/DDBJ whole genome shotgun (WGS) entry which is preliminary data.</text>
</comment>
<sequence length="203" mass="21532">MKPTIRSVSVLLASTLALVACSSGGDDSASGGTAAGACAPSSGPVTLTFTSWIPGIEDVVKVWNAKNPNIQVTVQTGPNGNGGTYQNFFNQLKAGNAPDLGQIEYDTLPSFRVQDGLANLASCDIVTGAKDKFVDWTWNQVTFGEQNSVYAVPRTPARWRCSTAPTCSRSTASRSPPRGRSTPRRRRRSRPPAGTSPTSRRAT</sequence>
<dbReference type="EMBL" id="BLPG01000002">
    <property type="protein sequence ID" value="GFJ96203.1"/>
    <property type="molecule type" value="Genomic_DNA"/>
</dbReference>
<feature type="signal peptide" evidence="2">
    <location>
        <begin position="1"/>
        <end position="25"/>
    </location>
</feature>
<dbReference type="InterPro" id="IPR006059">
    <property type="entry name" value="SBP"/>
</dbReference>
<dbReference type="AlphaFoldDB" id="A0A6V8LG33"/>
<organism evidence="3 4">
    <name type="scientific">Phytohabitans rumicis</name>
    <dbReference type="NCBI Taxonomy" id="1076125"/>
    <lineage>
        <taxon>Bacteria</taxon>
        <taxon>Bacillati</taxon>
        <taxon>Actinomycetota</taxon>
        <taxon>Actinomycetes</taxon>
        <taxon>Micromonosporales</taxon>
        <taxon>Micromonosporaceae</taxon>
    </lineage>
</organism>
<reference evidence="3 4" key="1">
    <citation type="submission" date="2020-03" db="EMBL/GenBank/DDBJ databases">
        <title>Whole genome shotgun sequence of Phytohabitans rumicis NBRC 108638.</title>
        <authorList>
            <person name="Komaki H."/>
            <person name="Tamura T."/>
        </authorList>
    </citation>
    <scope>NUCLEOTIDE SEQUENCE [LARGE SCALE GENOMIC DNA]</scope>
    <source>
        <strain evidence="3 4">NBRC 108638</strain>
    </source>
</reference>
<dbReference type="Gene3D" id="3.40.190.10">
    <property type="entry name" value="Periplasmic binding protein-like II"/>
    <property type="match status" value="1"/>
</dbReference>
<evidence type="ECO:0000313" key="4">
    <source>
        <dbReference type="Proteomes" id="UP000482960"/>
    </source>
</evidence>
<protein>
    <recommendedName>
        <fullName evidence="5">Extracellular solute-binding protein</fullName>
    </recommendedName>
</protein>
<dbReference type="SUPFAM" id="SSF53850">
    <property type="entry name" value="Periplasmic binding protein-like II"/>
    <property type="match status" value="1"/>
</dbReference>
<dbReference type="RefSeq" id="WP_281369166.1">
    <property type="nucleotide sequence ID" value="NZ_BLPG01000002.1"/>
</dbReference>
<evidence type="ECO:0000313" key="3">
    <source>
        <dbReference type="EMBL" id="GFJ96203.1"/>
    </source>
</evidence>
<feature type="compositionally biased region" description="Low complexity" evidence="1">
    <location>
        <begin position="191"/>
        <end position="203"/>
    </location>
</feature>
<evidence type="ECO:0000256" key="2">
    <source>
        <dbReference type="SAM" id="SignalP"/>
    </source>
</evidence>
<evidence type="ECO:0000256" key="1">
    <source>
        <dbReference type="SAM" id="MobiDB-lite"/>
    </source>
</evidence>
<name>A0A6V8LG33_9ACTN</name>
<evidence type="ECO:0008006" key="5">
    <source>
        <dbReference type="Google" id="ProtNLM"/>
    </source>
</evidence>
<feature type="compositionally biased region" description="Low complexity" evidence="1">
    <location>
        <begin position="160"/>
        <end position="180"/>
    </location>
</feature>
<accession>A0A6V8LG33</accession>
<dbReference type="Proteomes" id="UP000482960">
    <property type="component" value="Unassembled WGS sequence"/>
</dbReference>